<reference evidence="1 2" key="1">
    <citation type="submission" date="2024-01" db="EMBL/GenBank/DDBJ databases">
        <title>Genome assemblies of Stephania.</title>
        <authorList>
            <person name="Yang L."/>
        </authorList>
    </citation>
    <scope>NUCLEOTIDE SEQUENCE [LARGE SCALE GENOMIC DNA]</scope>
    <source>
        <strain evidence="1">YNDBR</strain>
        <tissue evidence="1">Leaf</tissue>
    </source>
</reference>
<keyword evidence="2" id="KW-1185">Reference proteome</keyword>
<dbReference type="Proteomes" id="UP001420932">
    <property type="component" value="Unassembled WGS sequence"/>
</dbReference>
<sequence length="111" mass="12320">MFKVVIGFVPWFRRYFYRLLSGPELLSTFEKDRAWHIPKELDLVAMRGGCNGGRDHQCRYKGGGGGGGGGEEFLIIRYVGVVTIEGITYVLDVPASLFVEGITVVQDSTFV</sequence>
<accession>A0AAP0HR02</accession>
<proteinExistence type="predicted"/>
<dbReference type="AlphaFoldDB" id="A0AAP0HR02"/>
<evidence type="ECO:0000313" key="2">
    <source>
        <dbReference type="Proteomes" id="UP001420932"/>
    </source>
</evidence>
<name>A0AAP0HR02_9MAGN</name>
<dbReference type="EMBL" id="JBBNAF010000012">
    <property type="protein sequence ID" value="KAK9093391.1"/>
    <property type="molecule type" value="Genomic_DNA"/>
</dbReference>
<comment type="caution">
    <text evidence="1">The sequence shown here is derived from an EMBL/GenBank/DDBJ whole genome shotgun (WGS) entry which is preliminary data.</text>
</comment>
<organism evidence="1 2">
    <name type="scientific">Stephania yunnanensis</name>
    <dbReference type="NCBI Taxonomy" id="152371"/>
    <lineage>
        <taxon>Eukaryota</taxon>
        <taxon>Viridiplantae</taxon>
        <taxon>Streptophyta</taxon>
        <taxon>Embryophyta</taxon>
        <taxon>Tracheophyta</taxon>
        <taxon>Spermatophyta</taxon>
        <taxon>Magnoliopsida</taxon>
        <taxon>Ranunculales</taxon>
        <taxon>Menispermaceae</taxon>
        <taxon>Menispermoideae</taxon>
        <taxon>Cissampelideae</taxon>
        <taxon>Stephania</taxon>
    </lineage>
</organism>
<gene>
    <name evidence="1" type="ORF">Syun_028302</name>
</gene>
<protein>
    <submittedName>
        <fullName evidence="1">Uncharacterized protein</fullName>
    </submittedName>
</protein>
<evidence type="ECO:0000313" key="1">
    <source>
        <dbReference type="EMBL" id="KAK9093391.1"/>
    </source>
</evidence>